<name>A0A329QWR5_9BACL</name>
<accession>A0A329QWR5</accession>
<dbReference type="EMBL" id="QEVW01000005">
    <property type="protein sequence ID" value="RAW16884.1"/>
    <property type="molecule type" value="Genomic_DNA"/>
</dbReference>
<gene>
    <name evidence="1" type="ORF">DC345_07215</name>
</gene>
<evidence type="ECO:0000313" key="2">
    <source>
        <dbReference type="Proteomes" id="UP000250642"/>
    </source>
</evidence>
<dbReference type="AlphaFoldDB" id="A0A329QWR5"/>
<dbReference type="Pfam" id="PF12294">
    <property type="entry name" value="DUF3626"/>
    <property type="match status" value="1"/>
</dbReference>
<dbReference type="InterPro" id="IPR022074">
    <property type="entry name" value="DUF3626"/>
</dbReference>
<evidence type="ECO:0000313" key="1">
    <source>
        <dbReference type="EMBL" id="RAW16884.1"/>
    </source>
</evidence>
<proteinExistence type="predicted"/>
<protein>
    <submittedName>
        <fullName evidence="1">Uncharacterized protein</fullName>
    </submittedName>
</protein>
<organism evidence="1 2">
    <name type="scientific">Paenibacillus taichungensis</name>
    <dbReference type="NCBI Taxonomy" id="484184"/>
    <lineage>
        <taxon>Bacteria</taxon>
        <taxon>Bacillati</taxon>
        <taxon>Bacillota</taxon>
        <taxon>Bacilli</taxon>
        <taxon>Bacillales</taxon>
        <taxon>Paenibacillaceae</taxon>
        <taxon>Paenibacillus</taxon>
    </lineage>
</organism>
<dbReference type="Proteomes" id="UP000250642">
    <property type="component" value="Unassembled WGS sequence"/>
</dbReference>
<reference evidence="1 2" key="1">
    <citation type="submission" date="2018-04" db="EMBL/GenBank/DDBJ databases">
        <title>Paenibacillus taichungensis Genome sequencing and assembly.</title>
        <authorList>
            <person name="Xu J."/>
            <person name="Rensing C."/>
            <person name="Mazhar H.S."/>
        </authorList>
    </citation>
    <scope>NUCLEOTIDE SEQUENCE [LARGE SCALE GENOMIC DNA]</scope>
    <source>
        <strain evidence="1 2">NC1</strain>
    </source>
</reference>
<comment type="caution">
    <text evidence="1">The sequence shown here is derived from an EMBL/GenBank/DDBJ whole genome shotgun (WGS) entry which is preliminary data.</text>
</comment>
<sequence length="173" mass="19543">MSDIKYCRIQRISFLLKPNALHRCTFTYGGSQDAPKEMGTYEELETQVHGDIVLDDDVEILVADPSFKGTEIGNYLEQICINYSIELFWHMGFEMRAEEVPSDFRGPSMPSLAKRIASNGNIDASVIGSAVNDLKCNPGLWSDRGNYEEVLQELKSMWHILVRYGKSIADQSN</sequence>